<feature type="repeat" description="PPR" evidence="2">
    <location>
        <begin position="299"/>
        <end position="333"/>
    </location>
</feature>
<dbReference type="GO" id="GO:0009451">
    <property type="term" value="P:RNA modification"/>
    <property type="evidence" value="ECO:0000318"/>
    <property type="project" value="GO_Central"/>
</dbReference>
<dbReference type="EMBL" id="LFYR01001219">
    <property type="protein sequence ID" value="KMZ63512.1"/>
    <property type="molecule type" value="Genomic_DNA"/>
</dbReference>
<dbReference type="InterPro" id="IPR011990">
    <property type="entry name" value="TPR-like_helical_dom_sf"/>
</dbReference>
<dbReference type="Gene3D" id="1.25.40.10">
    <property type="entry name" value="Tetratricopeptide repeat domain"/>
    <property type="match status" value="2"/>
</dbReference>
<proteinExistence type="predicted"/>
<dbReference type="PROSITE" id="PS51375">
    <property type="entry name" value="PPR"/>
    <property type="match status" value="2"/>
</dbReference>
<dbReference type="NCBIfam" id="TIGR00756">
    <property type="entry name" value="PPR"/>
    <property type="match status" value="2"/>
</dbReference>
<dbReference type="Pfam" id="PF20431">
    <property type="entry name" value="E_motif"/>
    <property type="match status" value="1"/>
</dbReference>
<comment type="caution">
    <text evidence="3">The sequence shown here is derived from an EMBL/GenBank/DDBJ whole genome shotgun (WGS) entry which is preliminary data.</text>
</comment>
<reference evidence="4" key="1">
    <citation type="journal article" date="2016" name="Nature">
        <title>The genome of the seagrass Zostera marina reveals angiosperm adaptation to the sea.</title>
        <authorList>
            <person name="Olsen J.L."/>
            <person name="Rouze P."/>
            <person name="Verhelst B."/>
            <person name="Lin Y.-C."/>
            <person name="Bayer T."/>
            <person name="Collen J."/>
            <person name="Dattolo E."/>
            <person name="De Paoli E."/>
            <person name="Dittami S."/>
            <person name="Maumus F."/>
            <person name="Michel G."/>
            <person name="Kersting A."/>
            <person name="Lauritano C."/>
            <person name="Lohaus R."/>
            <person name="Toepel M."/>
            <person name="Tonon T."/>
            <person name="Vanneste K."/>
            <person name="Amirebrahimi M."/>
            <person name="Brakel J."/>
            <person name="Bostroem C."/>
            <person name="Chovatia M."/>
            <person name="Grimwood J."/>
            <person name="Jenkins J.W."/>
            <person name="Jueterbock A."/>
            <person name="Mraz A."/>
            <person name="Stam W.T."/>
            <person name="Tice H."/>
            <person name="Bornberg-Bauer E."/>
            <person name="Green P.J."/>
            <person name="Pearson G.A."/>
            <person name="Procaccini G."/>
            <person name="Duarte C.M."/>
            <person name="Schmutz J."/>
            <person name="Reusch T.B.H."/>
            <person name="Van de Peer Y."/>
        </authorList>
    </citation>
    <scope>NUCLEOTIDE SEQUENCE [LARGE SCALE GENOMIC DNA]</scope>
    <source>
        <strain evidence="4">cv. Finnish</strain>
    </source>
</reference>
<feature type="repeat" description="PPR" evidence="2">
    <location>
        <begin position="198"/>
        <end position="232"/>
    </location>
</feature>
<dbReference type="Pfam" id="PF01535">
    <property type="entry name" value="PPR"/>
    <property type="match status" value="2"/>
</dbReference>
<evidence type="ECO:0000313" key="4">
    <source>
        <dbReference type="Proteomes" id="UP000036987"/>
    </source>
</evidence>
<dbReference type="PANTHER" id="PTHR47926">
    <property type="entry name" value="PENTATRICOPEPTIDE REPEAT-CONTAINING PROTEIN"/>
    <property type="match status" value="1"/>
</dbReference>
<dbReference type="InterPro" id="IPR002885">
    <property type="entry name" value="PPR_rpt"/>
</dbReference>
<accession>A0A0K9P5L2</accession>
<dbReference type="FunFam" id="1.25.40.10:FF:000427">
    <property type="entry name" value="Pentatricopeptide repeat-containing protein chloroplastic"/>
    <property type="match status" value="1"/>
</dbReference>
<dbReference type="OMA" id="SEHICKS"/>
<dbReference type="OrthoDB" id="185373at2759"/>
<evidence type="ECO:0000313" key="3">
    <source>
        <dbReference type="EMBL" id="KMZ63512.1"/>
    </source>
</evidence>
<keyword evidence="4" id="KW-1185">Reference proteome</keyword>
<dbReference type="AlphaFoldDB" id="A0A0K9P5L2"/>
<dbReference type="GO" id="GO:0003723">
    <property type="term" value="F:RNA binding"/>
    <property type="evidence" value="ECO:0007669"/>
    <property type="project" value="InterPro"/>
</dbReference>
<sequence>MHFPSRTSLPPIFNFRLSFPAANLGKAAEQNCLALLETCKTLPSLLRIQTHILKSGLDANLLVLTKFTSTSSVLGYPPAHSAALLFSPTAPTHLYDTFLFNTIIRSFTESTHSKPNAFVYFSLMLRQNLAPNNFTFPFLLKACASMQDLALGLRLHCSAVRFGLGDDQFVRNTLIHMYSACGHTKLARRVFDGTSKSDCVTWSSMISGYVRSKSANQAVDLFREMQVSEVRPDEVTIITVLSACADIGGSGLSKWILSYIDRENVPKTLSLSNALLDMLAKCGDVDTAVSLFSNMSTKTIISYTSMITGLATHGRGREAVELFDEMMNYDIIPDDVSFIGVLSACSHSGMVEDGFRYFEMMTGTFGIEPKIEHYGCMVDLLTRAGLVDRAVDFTESMPVNPNAVILRTLVGACQVHGKFDIGQRIMKRLVAEDPTNVSNYVASANVYASMCQWEKKSDLRLMMMDRGLSKVPGWSSVEISGDVYEFVAGDTSNPRWIEIFQMAGDIGRYQELNIT</sequence>
<evidence type="ECO:0000256" key="1">
    <source>
        <dbReference type="ARBA" id="ARBA00022737"/>
    </source>
</evidence>
<evidence type="ECO:0000256" key="2">
    <source>
        <dbReference type="PROSITE-ProRule" id="PRU00708"/>
    </source>
</evidence>
<dbReference type="Proteomes" id="UP000036987">
    <property type="component" value="Unassembled WGS sequence"/>
</dbReference>
<name>A0A0K9P5L2_ZOSMR</name>
<dbReference type="InterPro" id="IPR046960">
    <property type="entry name" value="PPR_At4g14850-like_plant"/>
</dbReference>
<dbReference type="PANTHER" id="PTHR47926:SF501">
    <property type="entry name" value="DYW DOMAIN-CONTAINING PROTEIN"/>
    <property type="match status" value="1"/>
</dbReference>
<dbReference type="Pfam" id="PF13041">
    <property type="entry name" value="PPR_2"/>
    <property type="match status" value="2"/>
</dbReference>
<organism evidence="3 4">
    <name type="scientific">Zostera marina</name>
    <name type="common">Eelgrass</name>
    <dbReference type="NCBI Taxonomy" id="29655"/>
    <lineage>
        <taxon>Eukaryota</taxon>
        <taxon>Viridiplantae</taxon>
        <taxon>Streptophyta</taxon>
        <taxon>Embryophyta</taxon>
        <taxon>Tracheophyta</taxon>
        <taxon>Spermatophyta</taxon>
        <taxon>Magnoliopsida</taxon>
        <taxon>Liliopsida</taxon>
        <taxon>Zosteraceae</taxon>
        <taxon>Zostera</taxon>
    </lineage>
</organism>
<dbReference type="InterPro" id="IPR046848">
    <property type="entry name" value="E_motif"/>
</dbReference>
<protein>
    <submittedName>
        <fullName evidence="3">Pentatricopeptide repeat-containing protein</fullName>
    </submittedName>
</protein>
<keyword evidence="1" id="KW-0677">Repeat</keyword>
<gene>
    <name evidence="3" type="ORF">ZOSMA_401G00210</name>
</gene>
<dbReference type="STRING" id="29655.A0A0K9P5L2"/>
<dbReference type="FunFam" id="1.25.40.10:FF:000242">
    <property type="entry name" value="Pentatricopeptide repeat-containing protein"/>
    <property type="match status" value="1"/>
</dbReference>